<evidence type="ECO:0000256" key="4">
    <source>
        <dbReference type="ARBA" id="ARBA00022857"/>
    </source>
</evidence>
<dbReference type="SUPFAM" id="SSF52283">
    <property type="entry name" value="Formate/glycerate dehydrogenase catalytic domain-like"/>
    <property type="match status" value="1"/>
</dbReference>
<evidence type="ECO:0000256" key="7">
    <source>
        <dbReference type="ARBA" id="ARBA00048202"/>
    </source>
</evidence>
<gene>
    <name evidence="10" type="ORF">H8B19_07260</name>
</gene>
<comment type="catalytic activity">
    <reaction evidence="7">
        <text>NAD(+) + NADPH + H(+)(in) = NADH + NADP(+) + H(+)(out)</text>
        <dbReference type="Rhea" id="RHEA:47992"/>
        <dbReference type="ChEBI" id="CHEBI:15378"/>
        <dbReference type="ChEBI" id="CHEBI:57540"/>
        <dbReference type="ChEBI" id="CHEBI:57783"/>
        <dbReference type="ChEBI" id="CHEBI:57945"/>
        <dbReference type="ChEBI" id="CHEBI:58349"/>
        <dbReference type="EC" id="7.1.1.1"/>
    </reaction>
</comment>
<reference evidence="10" key="1">
    <citation type="journal article" date="2018" name="Int. J. Syst. Evol. Microbiol.">
        <title>Neptunicella marina gen. nov., sp. nov., isolated from surface seawater.</title>
        <authorList>
            <person name="Liu X."/>
            <person name="Lai Q."/>
            <person name="Du Y."/>
            <person name="Zhang X."/>
            <person name="Liu Z."/>
            <person name="Sun F."/>
            <person name="Shao Z."/>
        </authorList>
    </citation>
    <scope>NUCLEOTIDE SEQUENCE</scope>
    <source>
        <strain evidence="10">S27-2</strain>
    </source>
</reference>
<evidence type="ECO:0000256" key="3">
    <source>
        <dbReference type="ARBA" id="ARBA00022741"/>
    </source>
</evidence>
<dbReference type="CDD" id="cd05304">
    <property type="entry name" value="Rubrum_tdh"/>
    <property type="match status" value="1"/>
</dbReference>
<dbReference type="PANTHER" id="PTHR10160:SF19">
    <property type="entry name" value="PROTON-TRANSLOCATING NAD(P)(+) TRANSHYDROGENASE"/>
    <property type="match status" value="1"/>
</dbReference>
<dbReference type="Gene3D" id="3.40.50.720">
    <property type="entry name" value="NAD(P)-binding Rossmann-like Domain"/>
    <property type="match status" value="2"/>
</dbReference>
<name>A0A8J6IQ10_9ALTE</name>
<protein>
    <recommendedName>
        <fullName evidence="2">proton-translocating NAD(P)(+) transhydrogenase</fullName>
        <ecNumber evidence="2">7.1.1.1</ecNumber>
    </recommendedName>
</protein>
<keyword evidence="5" id="KW-1278">Translocase</keyword>
<dbReference type="EC" id="7.1.1.1" evidence="2"/>
<keyword evidence="4" id="KW-0521">NADP</keyword>
<feature type="domain" description="Alanine dehydrogenase/pyridine nucleotide transhydrogenase NAD(H)-binding" evidence="8">
    <location>
        <begin position="149"/>
        <end position="313"/>
    </location>
</feature>
<comment type="caution">
    <text evidence="10">The sequence shown here is derived from an EMBL/GenBank/DDBJ whole genome shotgun (WGS) entry which is preliminary data.</text>
</comment>
<sequence>MPRLVFVKETVAHERRCALVPEQIKAYLAAGADVWCETGLGQSLNIDDETYIKAGAQIASSRDQLLAKADVVCSVQRLPQEDLSLTKTGAVLVSFLDPFNHPDYLQQLCQANLTGMSMEMIPRISRCQKMDALSSQASLAGYVMVLKAASQLPRVLPMMMTPAGTLKPAKVFVIGAGVAGLQAIATAKRLGVTVTAFDTRAVVAEQVQSLGAKFLSIDLGETGQTEQGYARQLTPQQMQKQQQGQADCIADSDIVITTAQLFGRKPPRLIDDATIARMKPGSVIVDMAAESGGNVEGSIAGEVVYKHGVSLIGSGNWASDVARDASQMYAANLFHLLSDCFDLQQPLSLNFEDEVVRAAVITHQGAIVNEAINSHLQKEVA</sequence>
<dbReference type="SUPFAM" id="SSF51735">
    <property type="entry name" value="NAD(P)-binding Rossmann-fold domains"/>
    <property type="match status" value="1"/>
</dbReference>
<evidence type="ECO:0000256" key="1">
    <source>
        <dbReference type="ARBA" id="ARBA00003943"/>
    </source>
</evidence>
<dbReference type="GO" id="GO:0008750">
    <property type="term" value="F:proton-translocating NAD(P)+ transhydrogenase activity"/>
    <property type="evidence" value="ECO:0007669"/>
    <property type="project" value="UniProtKB-EC"/>
</dbReference>
<dbReference type="InterPro" id="IPR007698">
    <property type="entry name" value="AlaDH/PNT_NAD(H)-bd"/>
</dbReference>
<keyword evidence="11" id="KW-1185">Reference proteome</keyword>
<dbReference type="SMART" id="SM01003">
    <property type="entry name" value="AlaDh_PNT_N"/>
    <property type="match status" value="1"/>
</dbReference>
<accession>A0A8J6IQ10</accession>
<proteinExistence type="predicted"/>
<dbReference type="Pfam" id="PF01262">
    <property type="entry name" value="AlaDh_PNT_C"/>
    <property type="match status" value="1"/>
</dbReference>
<dbReference type="EMBL" id="JACNEP010000004">
    <property type="protein sequence ID" value="MBC3765670.1"/>
    <property type="molecule type" value="Genomic_DNA"/>
</dbReference>
<dbReference type="RefSeq" id="WP_186506130.1">
    <property type="nucleotide sequence ID" value="NZ_JACNEP010000004.1"/>
</dbReference>
<keyword evidence="3" id="KW-0547">Nucleotide-binding</keyword>
<evidence type="ECO:0000313" key="10">
    <source>
        <dbReference type="EMBL" id="MBC3765670.1"/>
    </source>
</evidence>
<dbReference type="GO" id="GO:0050661">
    <property type="term" value="F:NADP binding"/>
    <property type="evidence" value="ECO:0007669"/>
    <property type="project" value="TreeGrafter"/>
</dbReference>
<dbReference type="GO" id="GO:0005886">
    <property type="term" value="C:plasma membrane"/>
    <property type="evidence" value="ECO:0007669"/>
    <property type="project" value="TreeGrafter"/>
</dbReference>
<dbReference type="PRINTS" id="PR00419">
    <property type="entry name" value="ADXRDTASE"/>
</dbReference>
<dbReference type="AlphaFoldDB" id="A0A8J6IQ10"/>
<evidence type="ECO:0000256" key="5">
    <source>
        <dbReference type="ARBA" id="ARBA00022967"/>
    </source>
</evidence>
<comment type="function">
    <text evidence="1">The transhydrogenation between NADH and NADP is coupled to respiration and ATP hydrolysis and functions as a proton pump across the membrane.</text>
</comment>
<evidence type="ECO:0000313" key="11">
    <source>
        <dbReference type="Proteomes" id="UP000601768"/>
    </source>
</evidence>
<evidence type="ECO:0000259" key="9">
    <source>
        <dbReference type="SMART" id="SM01003"/>
    </source>
</evidence>
<dbReference type="PANTHER" id="PTHR10160">
    <property type="entry name" value="NAD(P) TRANSHYDROGENASE"/>
    <property type="match status" value="1"/>
</dbReference>
<reference evidence="10" key="2">
    <citation type="submission" date="2020-08" db="EMBL/GenBank/DDBJ databases">
        <authorList>
            <person name="Lai Q."/>
        </authorList>
    </citation>
    <scope>NUCLEOTIDE SEQUENCE</scope>
    <source>
        <strain evidence="10">S27-2</strain>
    </source>
</reference>
<dbReference type="GO" id="GO:0006740">
    <property type="term" value="P:NADPH regeneration"/>
    <property type="evidence" value="ECO:0007669"/>
    <property type="project" value="TreeGrafter"/>
</dbReference>
<dbReference type="Proteomes" id="UP000601768">
    <property type="component" value="Unassembled WGS sequence"/>
</dbReference>
<keyword evidence="6" id="KW-0520">NAD</keyword>
<dbReference type="InterPro" id="IPR036291">
    <property type="entry name" value="NAD(P)-bd_dom_sf"/>
</dbReference>
<dbReference type="InterPro" id="IPR007886">
    <property type="entry name" value="AlaDH/PNT_N"/>
</dbReference>
<evidence type="ECO:0000256" key="2">
    <source>
        <dbReference type="ARBA" id="ARBA00012943"/>
    </source>
</evidence>
<dbReference type="Pfam" id="PF05222">
    <property type="entry name" value="AlaDh_PNT_N"/>
    <property type="match status" value="1"/>
</dbReference>
<organism evidence="10 11">
    <name type="scientific">Neptunicella marina</name>
    <dbReference type="NCBI Taxonomy" id="2125989"/>
    <lineage>
        <taxon>Bacteria</taxon>
        <taxon>Pseudomonadati</taxon>
        <taxon>Pseudomonadota</taxon>
        <taxon>Gammaproteobacteria</taxon>
        <taxon>Alteromonadales</taxon>
        <taxon>Alteromonadaceae</taxon>
        <taxon>Neptunicella</taxon>
    </lineage>
</organism>
<dbReference type="SMART" id="SM01002">
    <property type="entry name" value="AlaDh_PNT_C"/>
    <property type="match status" value="1"/>
</dbReference>
<evidence type="ECO:0000259" key="8">
    <source>
        <dbReference type="SMART" id="SM01002"/>
    </source>
</evidence>
<evidence type="ECO:0000256" key="6">
    <source>
        <dbReference type="ARBA" id="ARBA00023027"/>
    </source>
</evidence>
<feature type="domain" description="Alanine dehydrogenase/pyridine nucleotide transhydrogenase N-terminal" evidence="9">
    <location>
        <begin position="5"/>
        <end position="140"/>
    </location>
</feature>